<dbReference type="InterPro" id="IPR013320">
    <property type="entry name" value="ConA-like_dom_sf"/>
</dbReference>
<reference evidence="1" key="1">
    <citation type="journal article" date="2015" name="Nature">
        <title>Complex archaea that bridge the gap between prokaryotes and eukaryotes.</title>
        <authorList>
            <person name="Spang A."/>
            <person name="Saw J.H."/>
            <person name="Jorgensen S.L."/>
            <person name="Zaremba-Niedzwiedzka K."/>
            <person name="Martijn J."/>
            <person name="Lind A.E."/>
            <person name="van Eijk R."/>
            <person name="Schleper C."/>
            <person name="Guy L."/>
            <person name="Ettema T.J."/>
        </authorList>
    </citation>
    <scope>NUCLEOTIDE SEQUENCE</scope>
</reference>
<name>A0A0F9IA57_9ZZZZ</name>
<dbReference type="AlphaFoldDB" id="A0A0F9IA57"/>
<sequence length="772" mass="82785">MKKLVIILLLASTSLGALRQIKTSYNGGELSEYMAGREDINKYHSGCSKLINATVLPHGGVVKRPGTEYIATAPNKCKLFPFEFSVDDTMVLEFSDALLRFYKNGTLIKVGSGTEDLTALDNIVSTWQLNDTDGTTVVNVGSTTSDGTASVSIITIAEEGIINGSFDLDGQYTVEVSDNEQFSFTDNSDDTPFSIACWIDVKQKGGLQVILSKWRDNSTVSEWRFSMTNDRKLQLHLSDSSVDLTSDTVAHWKMNDDAADTAVDDAIASVPHDGVASANTDTFNATGKINGALDIIDSVGNGIAIKIADNDALSFDDSGTNPFSISAWVFVSASTTTQTILTKIEIDASVREWQFLISDTGKLSLQLIDQSTVAVIGVTSDAALALGWNHLVGTYDSTGGTTAANGITLYENNIVVAQTTSNNGSYVAMENTAADVGLGSRADDNSLFLGDKLDNVILFDIELSTANVSALYNSGEGTENLGSAGGEVFAITNAAMTEGWHFVAATYSAPADSTLAGNGIILYIDGAVASTTITNDSGYVAMQDGAEELRIGSQRNTGDSANEKFFEDGIDEVSIFSDVLTATEVASLYLAIPYSITSPFTSAEAFEIHVTQSADVMYIAHEDHHPQKLSRFGDNNWTIENVPFTGGPFLEENFTADSLIGFARVGGVARDEYYFPTGSTGTLSASDNDGGNDNQPFNSNMVGALWLIKHTRPDNKTETFAKDTNISPTLETFASGAIKTKGDYTVTFEPVATSHEARLWRKEGNGEWQEFR</sequence>
<evidence type="ECO:0000313" key="1">
    <source>
        <dbReference type="EMBL" id="KKM24377.1"/>
    </source>
</evidence>
<dbReference type="Pfam" id="PF13385">
    <property type="entry name" value="Laminin_G_3"/>
    <property type="match status" value="2"/>
</dbReference>
<dbReference type="Gene3D" id="2.60.120.200">
    <property type="match status" value="3"/>
</dbReference>
<evidence type="ECO:0008006" key="2">
    <source>
        <dbReference type="Google" id="ProtNLM"/>
    </source>
</evidence>
<accession>A0A0F9IA57</accession>
<comment type="caution">
    <text evidence="1">The sequence shown here is derived from an EMBL/GenBank/DDBJ whole genome shotgun (WGS) entry which is preliminary data.</text>
</comment>
<protein>
    <recommendedName>
        <fullName evidence="2">LamG-like jellyroll fold domain-containing protein</fullName>
    </recommendedName>
</protein>
<gene>
    <name evidence="1" type="ORF">LCGC14_1605690</name>
</gene>
<proteinExistence type="predicted"/>
<organism evidence="1">
    <name type="scientific">marine sediment metagenome</name>
    <dbReference type="NCBI Taxonomy" id="412755"/>
    <lineage>
        <taxon>unclassified sequences</taxon>
        <taxon>metagenomes</taxon>
        <taxon>ecological metagenomes</taxon>
    </lineage>
</organism>
<dbReference type="SUPFAM" id="SSF49899">
    <property type="entry name" value="Concanavalin A-like lectins/glucanases"/>
    <property type="match status" value="3"/>
</dbReference>
<feature type="non-terminal residue" evidence="1">
    <location>
        <position position="772"/>
    </location>
</feature>
<dbReference type="EMBL" id="LAZR01012937">
    <property type="protein sequence ID" value="KKM24377.1"/>
    <property type="molecule type" value="Genomic_DNA"/>
</dbReference>